<organism evidence="3">
    <name type="scientific">Micromonas pusilla (strain CCMP1545)</name>
    <name type="common">Picoplanktonic green alga</name>
    <dbReference type="NCBI Taxonomy" id="564608"/>
    <lineage>
        <taxon>Eukaryota</taxon>
        <taxon>Viridiplantae</taxon>
        <taxon>Chlorophyta</taxon>
        <taxon>Mamiellophyceae</taxon>
        <taxon>Mamiellales</taxon>
        <taxon>Mamiellaceae</taxon>
        <taxon>Micromonas</taxon>
    </lineage>
</organism>
<dbReference type="Proteomes" id="UP000001876">
    <property type="component" value="Unassembled WGS sequence"/>
</dbReference>
<gene>
    <name evidence="2" type="ORF">MICPUCDRAFT_5738</name>
</gene>
<evidence type="ECO:0000313" key="2">
    <source>
        <dbReference type="EMBL" id="EEH61042.1"/>
    </source>
</evidence>
<dbReference type="RefSeq" id="XP_003055790.1">
    <property type="nucleotide sequence ID" value="XM_003055744.1"/>
</dbReference>
<reference evidence="2 3" key="1">
    <citation type="journal article" date="2009" name="Science">
        <title>Green evolution and dynamic adaptations revealed by genomes of the marine picoeukaryotes Micromonas.</title>
        <authorList>
            <person name="Worden A.Z."/>
            <person name="Lee J.H."/>
            <person name="Mock T."/>
            <person name="Rouze P."/>
            <person name="Simmons M.P."/>
            <person name="Aerts A.L."/>
            <person name="Allen A.E."/>
            <person name="Cuvelier M.L."/>
            <person name="Derelle E."/>
            <person name="Everett M.V."/>
            <person name="Foulon E."/>
            <person name="Grimwood J."/>
            <person name="Gundlach H."/>
            <person name="Henrissat B."/>
            <person name="Napoli C."/>
            <person name="McDonald S.M."/>
            <person name="Parker M.S."/>
            <person name="Rombauts S."/>
            <person name="Salamov A."/>
            <person name="Von Dassow P."/>
            <person name="Badger J.H."/>
            <person name="Coutinho P.M."/>
            <person name="Demir E."/>
            <person name="Dubchak I."/>
            <person name="Gentemann C."/>
            <person name="Eikrem W."/>
            <person name="Gready J.E."/>
            <person name="John U."/>
            <person name="Lanier W."/>
            <person name="Lindquist E.A."/>
            <person name="Lucas S."/>
            <person name="Mayer K.F."/>
            <person name="Moreau H."/>
            <person name="Not F."/>
            <person name="Otillar R."/>
            <person name="Panaud O."/>
            <person name="Pangilinan J."/>
            <person name="Paulsen I."/>
            <person name="Piegu B."/>
            <person name="Poliakov A."/>
            <person name="Robbens S."/>
            <person name="Schmutz J."/>
            <person name="Toulza E."/>
            <person name="Wyss T."/>
            <person name="Zelensky A."/>
            <person name="Zhou K."/>
            <person name="Armbrust E.V."/>
            <person name="Bhattacharya D."/>
            <person name="Goodenough U.W."/>
            <person name="Van de Peer Y."/>
            <person name="Grigoriev I.V."/>
        </authorList>
    </citation>
    <scope>NUCLEOTIDE SEQUENCE [LARGE SCALE GENOMIC DNA]</scope>
    <source>
        <strain evidence="2 3">CCMP1545</strain>
    </source>
</reference>
<dbReference type="InterPro" id="IPR011257">
    <property type="entry name" value="DNA_glycosylase"/>
</dbReference>
<dbReference type="KEGG" id="mpp:MICPUCDRAFT_5738"/>
<dbReference type="SUPFAM" id="SSF48150">
    <property type="entry name" value="DNA-glycosylase"/>
    <property type="match status" value="1"/>
</dbReference>
<dbReference type="GeneID" id="9680449"/>
<dbReference type="OMA" id="MGEQAAH"/>
<keyword evidence="3" id="KW-1185">Reference proteome</keyword>
<evidence type="ECO:0000259" key="1">
    <source>
        <dbReference type="SMART" id="SM00478"/>
    </source>
</evidence>
<feature type="non-terminal residue" evidence="2">
    <location>
        <position position="249"/>
    </location>
</feature>
<feature type="domain" description="HhH-GPD" evidence="1">
    <location>
        <begin position="81"/>
        <end position="246"/>
    </location>
</feature>
<dbReference type="PANTHER" id="PTHR47203:SF1">
    <property type="entry name" value="HYPOTHETICAL BASE EXCISION DNA REPAIR PROTEIN (EUROFUNG)"/>
    <property type="match status" value="1"/>
</dbReference>
<dbReference type="InterPro" id="IPR003265">
    <property type="entry name" value="HhH-GPD_domain"/>
</dbReference>
<dbReference type="InterPro" id="IPR023170">
    <property type="entry name" value="HhH_base_excis_C"/>
</dbReference>
<dbReference type="Gene3D" id="1.10.340.30">
    <property type="entry name" value="Hypothetical protein, domain 2"/>
    <property type="match status" value="1"/>
</dbReference>
<dbReference type="Pfam" id="PF00730">
    <property type="entry name" value="HhH-GPD"/>
    <property type="match status" value="1"/>
</dbReference>
<dbReference type="CDD" id="cd00056">
    <property type="entry name" value="ENDO3c"/>
    <property type="match status" value="1"/>
</dbReference>
<proteinExistence type="predicted"/>
<feature type="non-terminal residue" evidence="2">
    <location>
        <position position="1"/>
    </location>
</feature>
<dbReference type="AlphaFoldDB" id="C1MJ86"/>
<dbReference type="OrthoDB" id="5607at2759"/>
<dbReference type="GO" id="GO:0006284">
    <property type="term" value="P:base-excision repair"/>
    <property type="evidence" value="ECO:0007669"/>
    <property type="project" value="InterPro"/>
</dbReference>
<dbReference type="EMBL" id="GG663735">
    <property type="protein sequence ID" value="EEH61042.1"/>
    <property type="molecule type" value="Genomic_DNA"/>
</dbReference>
<accession>C1MJ86</accession>
<evidence type="ECO:0000313" key="3">
    <source>
        <dbReference type="Proteomes" id="UP000001876"/>
    </source>
</evidence>
<sequence length="249" mass="26854">GASPYPTLSRPTPEECWAARDALAHLHAEYYRDFLRRTSLGAVGPGADRGVPALPATPAIGGGGDANAAACVLDSLVGTILSQNTTDVNSARAFARLAATFAPSRDGRGRLNFWETIRAAPSAEVEAAIKCGGLAEIKTSRIKVILNTLVEERGAPCMEYLRDMSDDDVKSELSRFKGVGPKTIACVLVFCLRRFPVDAHVWKIAMALGWVPKSASRDAAYEHLNRRVPDACKLDLHVLLVEHGKAYKN</sequence>
<dbReference type="Gene3D" id="1.10.1670.10">
    <property type="entry name" value="Helix-hairpin-Helix base-excision DNA repair enzymes (C-terminal)"/>
    <property type="match status" value="1"/>
</dbReference>
<name>C1MJ86_MICPC</name>
<dbReference type="GO" id="GO:0140097">
    <property type="term" value="F:catalytic activity, acting on DNA"/>
    <property type="evidence" value="ECO:0007669"/>
    <property type="project" value="UniProtKB-ARBA"/>
</dbReference>
<dbReference type="eggNOG" id="ENOG502QRUG">
    <property type="taxonomic scope" value="Eukaryota"/>
</dbReference>
<dbReference type="SMART" id="SM00478">
    <property type="entry name" value="ENDO3c"/>
    <property type="match status" value="1"/>
</dbReference>
<dbReference type="STRING" id="564608.C1MJ86"/>
<dbReference type="PANTHER" id="PTHR47203">
    <property type="match status" value="1"/>
</dbReference>
<protein>
    <submittedName>
        <fullName evidence="2">Predicted protein</fullName>
    </submittedName>
</protein>
<dbReference type="GO" id="GO:0016787">
    <property type="term" value="F:hydrolase activity"/>
    <property type="evidence" value="ECO:0007669"/>
    <property type="project" value="UniProtKB-ARBA"/>
</dbReference>